<proteinExistence type="inferred from homology"/>
<evidence type="ECO:0000313" key="7">
    <source>
        <dbReference type="Proteomes" id="UP001589532"/>
    </source>
</evidence>
<dbReference type="InterPro" id="IPR014030">
    <property type="entry name" value="Ketoacyl_synth_N"/>
</dbReference>
<dbReference type="InterPro" id="IPR000794">
    <property type="entry name" value="Beta-ketoacyl_synthase"/>
</dbReference>
<dbReference type="PANTHER" id="PTHR11712:SF322">
    <property type="entry name" value="POLYKETIDE BETA-KETOACYL SYNTHASE 2-RELATED"/>
    <property type="match status" value="1"/>
</dbReference>
<name>A0ABV5S2J6_9ACTN</name>
<keyword evidence="3" id="KW-0012">Acyltransferase</keyword>
<evidence type="ECO:0000256" key="1">
    <source>
        <dbReference type="ARBA" id="ARBA00008467"/>
    </source>
</evidence>
<dbReference type="RefSeq" id="WP_344986237.1">
    <property type="nucleotide sequence ID" value="NZ_BAAAXV010000001.1"/>
</dbReference>
<evidence type="ECO:0000256" key="2">
    <source>
        <dbReference type="ARBA" id="ARBA00022679"/>
    </source>
</evidence>
<dbReference type="SMART" id="SM00825">
    <property type="entry name" value="PKS_KS"/>
    <property type="match status" value="1"/>
</dbReference>
<dbReference type="InterPro" id="IPR020841">
    <property type="entry name" value="PKS_Beta-ketoAc_synthase_dom"/>
</dbReference>
<evidence type="ECO:0000259" key="5">
    <source>
        <dbReference type="PROSITE" id="PS52004"/>
    </source>
</evidence>
<dbReference type="Pfam" id="PF02801">
    <property type="entry name" value="Ketoacyl-synt_C"/>
    <property type="match status" value="1"/>
</dbReference>
<comment type="similarity">
    <text evidence="1 4">Belongs to the thiolase-like superfamily. Beta-ketoacyl-ACP synthases family.</text>
</comment>
<dbReference type="SUPFAM" id="SSF53901">
    <property type="entry name" value="Thiolase-like"/>
    <property type="match status" value="2"/>
</dbReference>
<dbReference type="PROSITE" id="PS52004">
    <property type="entry name" value="KS3_2"/>
    <property type="match status" value="1"/>
</dbReference>
<protein>
    <submittedName>
        <fullName evidence="6">Ketosynthase chain-length factor</fullName>
    </submittedName>
</protein>
<dbReference type="Proteomes" id="UP001589532">
    <property type="component" value="Unassembled WGS sequence"/>
</dbReference>
<dbReference type="EMBL" id="JBHMBW010000014">
    <property type="protein sequence ID" value="MFB9624993.1"/>
    <property type="molecule type" value="Genomic_DNA"/>
</dbReference>
<keyword evidence="7" id="KW-1185">Reference proteome</keyword>
<dbReference type="CDD" id="cd00832">
    <property type="entry name" value="CLF"/>
    <property type="match status" value="1"/>
</dbReference>
<feature type="domain" description="Ketosynthase family 3 (KS3)" evidence="5">
    <location>
        <begin position="6"/>
        <end position="407"/>
    </location>
</feature>
<keyword evidence="2 4" id="KW-0808">Transferase</keyword>
<accession>A0ABV5S2J6</accession>
<comment type="caution">
    <text evidence="6">The sequence shown here is derived from an EMBL/GenBank/DDBJ whole genome shotgun (WGS) entry which is preliminary data.</text>
</comment>
<reference evidence="6 7" key="1">
    <citation type="submission" date="2024-09" db="EMBL/GenBank/DDBJ databases">
        <authorList>
            <person name="Sun Q."/>
            <person name="Mori K."/>
        </authorList>
    </citation>
    <scope>NUCLEOTIDE SEQUENCE [LARGE SCALE GENOMIC DNA]</scope>
    <source>
        <strain evidence="6 7">JCM 3143</strain>
    </source>
</reference>
<sequence length="412" mass="42102">MSTETSRQAVVTGLGIAAPNGLGIEDYWAATLAGQSGIREISRFDASGYPVRLAGQVSGFTAGEHVPSRLIPQTDHGTHLGLAAAAWALEDAGADPAAMPEYDMAVVTASSSGGTEFGQREIERLWSKGPSWVGAYQSIAWFYAATTGQISIRHGMRGPCGVICAEQAGGLDAAGQARQLIRSGTRLVVTGGTDASLCPYGLTAQYSNGRLSESADPVSAYQPFGVGASGYVPGEGGAMLIVENAEDARARGARVYGEIAGYASTFDPRPGSGREPGLRRAMELAISDAGLSAGDVDVVFADAAGVPELDLQEAAAIRAVFGPGRPPVTAPKTMTGRLYAGGAALDLASALLAIRDGVIPPTTGVSELVPGCDIDLVLGAPREAALGTAMVVARGHGGFNAAVIVTNERSTR</sequence>
<evidence type="ECO:0000256" key="4">
    <source>
        <dbReference type="RuleBase" id="RU003694"/>
    </source>
</evidence>
<evidence type="ECO:0000313" key="6">
    <source>
        <dbReference type="EMBL" id="MFB9624993.1"/>
    </source>
</evidence>
<dbReference type="InterPro" id="IPR014031">
    <property type="entry name" value="Ketoacyl_synth_C"/>
</dbReference>
<dbReference type="PANTHER" id="PTHR11712">
    <property type="entry name" value="POLYKETIDE SYNTHASE-RELATED"/>
    <property type="match status" value="1"/>
</dbReference>
<evidence type="ECO:0000256" key="3">
    <source>
        <dbReference type="ARBA" id="ARBA00023315"/>
    </source>
</evidence>
<organism evidence="6 7">
    <name type="scientific">Nonomuraea helvata</name>
    <dbReference type="NCBI Taxonomy" id="37484"/>
    <lineage>
        <taxon>Bacteria</taxon>
        <taxon>Bacillati</taxon>
        <taxon>Actinomycetota</taxon>
        <taxon>Actinomycetes</taxon>
        <taxon>Streptosporangiales</taxon>
        <taxon>Streptosporangiaceae</taxon>
        <taxon>Nonomuraea</taxon>
    </lineage>
</organism>
<dbReference type="Gene3D" id="3.40.47.10">
    <property type="match status" value="2"/>
</dbReference>
<dbReference type="Pfam" id="PF00109">
    <property type="entry name" value="ketoacyl-synt"/>
    <property type="match status" value="1"/>
</dbReference>
<dbReference type="InterPro" id="IPR016039">
    <property type="entry name" value="Thiolase-like"/>
</dbReference>
<gene>
    <name evidence="6" type="ORF">ACFFSA_18055</name>
</gene>